<evidence type="ECO:0000313" key="1">
    <source>
        <dbReference type="EMBL" id="KJN32740.1"/>
    </source>
</evidence>
<dbReference type="EMBL" id="JZYX01000001">
    <property type="protein sequence ID" value="KJN32740.1"/>
    <property type="molecule type" value="Genomic_DNA"/>
</dbReference>
<dbReference type="PATRIC" id="fig|1619248.3.peg.9"/>
<organism evidence="1 2">
    <name type="scientific">Enterobacter sichuanensis</name>
    <dbReference type="NCBI Taxonomy" id="2071710"/>
    <lineage>
        <taxon>Bacteria</taxon>
        <taxon>Pseudomonadati</taxon>
        <taxon>Pseudomonadota</taxon>
        <taxon>Gammaproteobacteria</taxon>
        <taxon>Enterobacterales</taxon>
        <taxon>Enterobacteriaceae</taxon>
        <taxon>Enterobacter</taxon>
        <taxon>Enterobacter cloacae complex</taxon>
    </lineage>
</organism>
<accession>A0A0F1BI29</accession>
<name>A0A0F1BI29_9ENTR</name>
<dbReference type="Proteomes" id="UP000033352">
    <property type="component" value="Unassembled WGS sequence"/>
</dbReference>
<evidence type="ECO:0008006" key="3">
    <source>
        <dbReference type="Google" id="ProtNLM"/>
    </source>
</evidence>
<sequence length="62" mass="6664">MKAGTWHAVLSLDKGGVIFEVKHGGYQPVAGPDFAPWAPVENAPGKARRAKYPGFCRLNSPN</sequence>
<dbReference type="AlphaFoldDB" id="A0A0F1BI29"/>
<evidence type="ECO:0000313" key="2">
    <source>
        <dbReference type="Proteomes" id="UP000033352"/>
    </source>
</evidence>
<comment type="caution">
    <text evidence="1">The sequence shown here is derived from an EMBL/GenBank/DDBJ whole genome shotgun (WGS) entry which is preliminary data.</text>
</comment>
<protein>
    <recommendedName>
        <fullName evidence="3">Cupin</fullName>
    </recommendedName>
</protein>
<reference evidence="1 2" key="1">
    <citation type="submission" date="2015-03" db="EMBL/GenBank/DDBJ databases">
        <authorList>
            <person name="McCorrison J."/>
            <person name="Sanka R."/>
            <person name="Adams M."/>
            <person name="Brinkac L."/>
            <person name="Nierman W."/>
            <person name="Sutton G."/>
            <person name="Nelson K."/>
            <person name="Kiedrowski L."/>
            <person name="Guerrero D."/>
            <person name="Bonomo R."/>
        </authorList>
    </citation>
    <scope>NUCLEOTIDE SEQUENCE [LARGE SCALE GENOMIC DNA]</scope>
    <source>
        <strain evidence="1 2">35699</strain>
    </source>
</reference>
<proteinExistence type="predicted"/>
<gene>
    <name evidence="1" type="ORF">SS37_00040</name>
</gene>